<dbReference type="AlphaFoldDB" id="A0A5J6SIJ7"/>
<feature type="domain" description="Aminoglycoside phosphotransferase" evidence="2">
    <location>
        <begin position="7"/>
        <end position="214"/>
    </location>
</feature>
<gene>
    <name evidence="3" type="ORF">PB01_00565</name>
</gene>
<proteinExistence type="inferred from homology"/>
<evidence type="ECO:0000259" key="2">
    <source>
        <dbReference type="Pfam" id="PF01636"/>
    </source>
</evidence>
<dbReference type="InterPro" id="IPR050249">
    <property type="entry name" value="Pseudomonas-type_ThrB"/>
</dbReference>
<evidence type="ECO:0000313" key="3">
    <source>
        <dbReference type="EMBL" id="QFF97422.1"/>
    </source>
</evidence>
<reference evidence="3 4" key="1">
    <citation type="submission" date="2018-07" db="EMBL/GenBank/DDBJ databases">
        <title>Complete genome sequence of Psychrobacillus sp. PB01, isolated from iceberg, and comparative genome analysis of Psychrobacillus strains.</title>
        <authorList>
            <person name="Lee P.C."/>
        </authorList>
    </citation>
    <scope>NUCLEOTIDE SEQUENCE [LARGE SCALE GENOMIC DNA]</scope>
    <source>
        <strain evidence="3 4">PB01</strain>
    </source>
</reference>
<organism evidence="3 4">
    <name type="scientific">Psychrobacillus glaciei</name>
    <dbReference type="NCBI Taxonomy" id="2283160"/>
    <lineage>
        <taxon>Bacteria</taxon>
        <taxon>Bacillati</taxon>
        <taxon>Bacillota</taxon>
        <taxon>Bacilli</taxon>
        <taxon>Bacillales</taxon>
        <taxon>Bacillaceae</taxon>
        <taxon>Psychrobacillus</taxon>
    </lineage>
</organism>
<keyword evidence="4" id="KW-1185">Reference proteome</keyword>
<accession>A0A5J6SIJ7</accession>
<dbReference type="RefSeq" id="WP_151698371.1">
    <property type="nucleotide sequence ID" value="NZ_CP031223.1"/>
</dbReference>
<sequence>MEENRIRLDGGFHNDIFHLEEEGRVVRISDKKKTKEMILQEIEWMNFLHEKGVAVPKPEIILGYEDGRISTYFEFIQGDGIDVTNILHWNAKTFEQWGRILGRMHALSKQYKVDEINRPAWTVKNPDVFGISSSLLPWVRLNYDRLMQSLCTYKITPDTFGLIHNDFHQGNLIIANEGTLNTIDFDECSYNWYAQDIAVSFYHAFWQHDSYNADIDSFTHTFMNHFFAGYQIENLLHEDIIKQIPIFLKLREIFLYQLFLRKWDMNNLEEWQSYTLRDLEEKIQNRRPYAEITDFSIYV</sequence>
<evidence type="ECO:0000313" key="4">
    <source>
        <dbReference type="Proteomes" id="UP000325517"/>
    </source>
</evidence>
<comment type="similarity">
    <text evidence="1">Belongs to the pseudomonas-type ThrB family.</text>
</comment>
<name>A0A5J6SIJ7_9BACI</name>
<dbReference type="InterPro" id="IPR002575">
    <property type="entry name" value="Aminoglycoside_PTrfase"/>
</dbReference>
<dbReference type="Pfam" id="PF01636">
    <property type="entry name" value="APH"/>
    <property type="match status" value="1"/>
</dbReference>
<dbReference type="EMBL" id="CP031223">
    <property type="protein sequence ID" value="QFF97422.1"/>
    <property type="molecule type" value="Genomic_DNA"/>
</dbReference>
<dbReference type="SUPFAM" id="SSF56112">
    <property type="entry name" value="Protein kinase-like (PK-like)"/>
    <property type="match status" value="1"/>
</dbReference>
<dbReference type="GO" id="GO:0004413">
    <property type="term" value="F:homoserine kinase activity"/>
    <property type="evidence" value="ECO:0007669"/>
    <property type="project" value="TreeGrafter"/>
</dbReference>
<dbReference type="InterPro" id="IPR011009">
    <property type="entry name" value="Kinase-like_dom_sf"/>
</dbReference>
<dbReference type="OrthoDB" id="4030632at2"/>
<evidence type="ECO:0000256" key="1">
    <source>
        <dbReference type="ARBA" id="ARBA00038240"/>
    </source>
</evidence>
<dbReference type="Proteomes" id="UP000325517">
    <property type="component" value="Chromosome"/>
</dbReference>
<dbReference type="GO" id="GO:0009088">
    <property type="term" value="P:threonine biosynthetic process"/>
    <property type="evidence" value="ECO:0007669"/>
    <property type="project" value="TreeGrafter"/>
</dbReference>
<dbReference type="PANTHER" id="PTHR21064:SF6">
    <property type="entry name" value="AMINOGLYCOSIDE PHOSPHOTRANSFERASE DOMAIN-CONTAINING PROTEIN"/>
    <property type="match status" value="1"/>
</dbReference>
<dbReference type="PANTHER" id="PTHR21064">
    <property type="entry name" value="AMINOGLYCOSIDE PHOSPHOTRANSFERASE DOMAIN-CONTAINING PROTEIN-RELATED"/>
    <property type="match status" value="1"/>
</dbReference>
<protein>
    <recommendedName>
        <fullName evidence="2">Aminoglycoside phosphotransferase domain-containing protein</fullName>
    </recommendedName>
</protein>
<dbReference type="Gene3D" id="3.90.1200.10">
    <property type="match status" value="1"/>
</dbReference>
<dbReference type="KEGG" id="psyo:PB01_00565"/>